<comment type="caution">
    <text evidence="1">The sequence shown here is derived from an EMBL/GenBank/DDBJ whole genome shotgun (WGS) entry which is preliminary data.</text>
</comment>
<proteinExistence type="predicted"/>
<sequence>MAVISFDCPNCGAKLQPDDSKRRARCQYCGANFDLPRATAVAPQRVPASAGAGAGGALLAGVAAMVTIGATVSYFMTSAPPPSMPVTQALVPGVPAKPIDAPTVPVPPVPAPTKNDPTRNEADFMWDDVGGPPIVVTIDGAEYVLGRLRVRPDDQLHIGAFAADSGAARYRVGPFGSYGEAYRATHFAVAGERLLVTDFRGKLKVFELASGEPVQDIALTDRAERFCLVEGTDEKPRLYLAQVDQREFLVDAAVPALKEEKLPRVCEARQRFGSRGGDPTLSTSERLRRAPKVEGFEATGVHVDGDLAVARGVKSPGTAYPMAVGFDPASRQIRWKSPVPVVDLASVRERDNEQDILVGGRYFATYGEGPEHWHLAAFDAKTGDRLWDDKLRSIFAVDWLGGIEATANHVYLVRMSSVEVYDAATGALKATIGAESYDG</sequence>
<dbReference type="Proteomes" id="UP001139031">
    <property type="component" value="Unassembled WGS sequence"/>
</dbReference>
<dbReference type="Gene3D" id="2.20.28.30">
    <property type="entry name" value="RNA polymerase ii, chain L"/>
    <property type="match status" value="1"/>
</dbReference>
<name>A0ABS7THD7_9BACT</name>
<dbReference type="InterPro" id="IPR015943">
    <property type="entry name" value="WD40/YVTN_repeat-like_dom_sf"/>
</dbReference>
<evidence type="ECO:0000313" key="2">
    <source>
        <dbReference type="Proteomes" id="UP001139031"/>
    </source>
</evidence>
<dbReference type="InterPro" id="IPR011047">
    <property type="entry name" value="Quinoprotein_ADH-like_sf"/>
</dbReference>
<dbReference type="RefSeq" id="WP_224189407.1">
    <property type="nucleotide sequence ID" value="NZ_JAIRAU010000001.1"/>
</dbReference>
<organism evidence="1 2">
    <name type="scientific">Nannocystis pusilla</name>
    <dbReference type="NCBI Taxonomy" id="889268"/>
    <lineage>
        <taxon>Bacteria</taxon>
        <taxon>Pseudomonadati</taxon>
        <taxon>Myxococcota</taxon>
        <taxon>Polyangia</taxon>
        <taxon>Nannocystales</taxon>
        <taxon>Nannocystaceae</taxon>
        <taxon>Nannocystis</taxon>
    </lineage>
</organism>
<evidence type="ECO:0000313" key="1">
    <source>
        <dbReference type="EMBL" id="MBZ5707644.1"/>
    </source>
</evidence>
<dbReference type="Gene3D" id="2.130.10.10">
    <property type="entry name" value="YVTN repeat-like/Quinoprotein amine dehydrogenase"/>
    <property type="match status" value="1"/>
</dbReference>
<protein>
    <submittedName>
        <fullName evidence="1">Uncharacterized protein</fullName>
    </submittedName>
</protein>
<gene>
    <name evidence="1" type="ORF">K7C98_00135</name>
</gene>
<accession>A0ABS7THD7</accession>
<reference evidence="1" key="1">
    <citation type="submission" date="2021-08" db="EMBL/GenBank/DDBJ databases">
        <authorList>
            <person name="Stevens D.C."/>
        </authorList>
    </citation>
    <scope>NUCLEOTIDE SEQUENCE</scope>
    <source>
        <strain evidence="1">DSM 53165</strain>
    </source>
</reference>
<keyword evidence="2" id="KW-1185">Reference proteome</keyword>
<dbReference type="EMBL" id="JAIRAU010000001">
    <property type="protein sequence ID" value="MBZ5707644.1"/>
    <property type="molecule type" value="Genomic_DNA"/>
</dbReference>
<dbReference type="SUPFAM" id="SSF50998">
    <property type="entry name" value="Quinoprotein alcohol dehydrogenase-like"/>
    <property type="match status" value="1"/>
</dbReference>